<dbReference type="EMBL" id="CAJVCH010020327">
    <property type="protein sequence ID" value="CAG7689021.1"/>
    <property type="molecule type" value="Genomic_DNA"/>
</dbReference>
<accession>A0A8J2NL37</accession>
<dbReference type="AlphaFoldDB" id="A0A8J2NL37"/>
<comment type="caution">
    <text evidence="1">The sequence shown here is derived from an EMBL/GenBank/DDBJ whole genome shotgun (WGS) entry which is preliminary data.</text>
</comment>
<sequence length="37" mass="4229">MNPHNRIQLLQSSSIKLFKEIILWLTGLYSTPNVADS</sequence>
<name>A0A8J2NL37_9HEXA</name>
<gene>
    <name evidence="1" type="ORF">AFUS01_LOCUS3385</name>
</gene>
<protein>
    <submittedName>
        <fullName evidence="1">Uncharacterized protein</fullName>
    </submittedName>
</protein>
<proteinExistence type="predicted"/>
<evidence type="ECO:0000313" key="2">
    <source>
        <dbReference type="Proteomes" id="UP000708208"/>
    </source>
</evidence>
<keyword evidence="2" id="KW-1185">Reference proteome</keyword>
<feature type="non-terminal residue" evidence="1">
    <location>
        <position position="37"/>
    </location>
</feature>
<organism evidence="1 2">
    <name type="scientific">Allacma fusca</name>
    <dbReference type="NCBI Taxonomy" id="39272"/>
    <lineage>
        <taxon>Eukaryota</taxon>
        <taxon>Metazoa</taxon>
        <taxon>Ecdysozoa</taxon>
        <taxon>Arthropoda</taxon>
        <taxon>Hexapoda</taxon>
        <taxon>Collembola</taxon>
        <taxon>Symphypleona</taxon>
        <taxon>Sminthuridae</taxon>
        <taxon>Allacma</taxon>
    </lineage>
</organism>
<dbReference type="Proteomes" id="UP000708208">
    <property type="component" value="Unassembled WGS sequence"/>
</dbReference>
<evidence type="ECO:0000313" key="1">
    <source>
        <dbReference type="EMBL" id="CAG7689021.1"/>
    </source>
</evidence>
<reference evidence="1" key="1">
    <citation type="submission" date="2021-06" db="EMBL/GenBank/DDBJ databases">
        <authorList>
            <person name="Hodson N. C."/>
            <person name="Mongue J. A."/>
            <person name="Jaron S. K."/>
        </authorList>
    </citation>
    <scope>NUCLEOTIDE SEQUENCE</scope>
</reference>